<evidence type="ECO:0000256" key="3">
    <source>
        <dbReference type="ARBA" id="ARBA00022448"/>
    </source>
</evidence>
<keyword evidence="14" id="KW-1185">Reference proteome</keyword>
<sequence>MPSLLLTVFLLQLAIHMVNTFGASSINALLWRMYNSLPVSKSESSAEQRELKSKFMKVRKELNATSSQDEFAKWAKLRRQHDKLLEQLEKNKASTDSTRSTFDSAVSTLRWLGTNGLRMFMQFWYAKQAMFWIPKGWVPYYAEWLLSFPRAPLGSISIQAWFLACTAIIILVSDALVAVVALVGSFGSKTAQEAKKEPMAFPSEKAGAGDSKEEL</sequence>
<dbReference type="PANTHER" id="PTHR42650:SF1">
    <property type="entry name" value="GUIDED ENTRY OF TAIL-ANCHORED PROTEINS FACTOR 1"/>
    <property type="match status" value="1"/>
</dbReference>
<evidence type="ECO:0000256" key="6">
    <source>
        <dbReference type="ARBA" id="ARBA00022989"/>
    </source>
</evidence>
<evidence type="ECO:0000256" key="2">
    <source>
        <dbReference type="ARBA" id="ARBA00010799"/>
    </source>
</evidence>
<keyword evidence="5 9" id="KW-0256">Endoplasmic reticulum</keyword>
<evidence type="ECO:0000256" key="7">
    <source>
        <dbReference type="ARBA" id="ARBA00023054"/>
    </source>
</evidence>
<dbReference type="STRING" id="1745343.A0A2J6QLQ8"/>
<dbReference type="GO" id="GO:0005789">
    <property type="term" value="C:endoplasmic reticulum membrane"/>
    <property type="evidence" value="ECO:0007669"/>
    <property type="project" value="UniProtKB-SubCell"/>
</dbReference>
<keyword evidence="12" id="KW-0732">Signal</keyword>
<dbReference type="AlphaFoldDB" id="A0A2J6QLQ8"/>
<feature type="topological domain" description="Lumenal" evidence="9">
    <location>
        <begin position="1"/>
        <end position="4"/>
    </location>
</feature>
<dbReference type="Proteomes" id="UP000235672">
    <property type="component" value="Unassembled WGS sequence"/>
</dbReference>
<evidence type="ECO:0000313" key="13">
    <source>
        <dbReference type="EMBL" id="PMD27194.1"/>
    </source>
</evidence>
<evidence type="ECO:0000256" key="12">
    <source>
        <dbReference type="SAM" id="SignalP"/>
    </source>
</evidence>
<evidence type="ECO:0000256" key="11">
    <source>
        <dbReference type="SAM" id="Phobius"/>
    </source>
</evidence>
<dbReference type="GO" id="GO:0071816">
    <property type="term" value="P:tail-anchored membrane protein insertion into ER membrane"/>
    <property type="evidence" value="ECO:0007669"/>
    <property type="project" value="InterPro"/>
</dbReference>
<keyword evidence="7" id="KW-0175">Coiled coil</keyword>
<evidence type="ECO:0000313" key="14">
    <source>
        <dbReference type="Proteomes" id="UP000235672"/>
    </source>
</evidence>
<dbReference type="InterPro" id="IPR027538">
    <property type="entry name" value="Get1_fungi"/>
</dbReference>
<reference evidence="13 14" key="1">
    <citation type="submission" date="2016-05" db="EMBL/GenBank/DDBJ databases">
        <title>A degradative enzymes factory behind the ericoid mycorrhizal symbiosis.</title>
        <authorList>
            <consortium name="DOE Joint Genome Institute"/>
            <person name="Martino E."/>
            <person name="Morin E."/>
            <person name="Grelet G."/>
            <person name="Kuo A."/>
            <person name="Kohler A."/>
            <person name="Daghino S."/>
            <person name="Barry K."/>
            <person name="Choi C."/>
            <person name="Cichocki N."/>
            <person name="Clum A."/>
            <person name="Copeland A."/>
            <person name="Hainaut M."/>
            <person name="Haridas S."/>
            <person name="Labutti K."/>
            <person name="Lindquist E."/>
            <person name="Lipzen A."/>
            <person name="Khouja H.-R."/>
            <person name="Murat C."/>
            <person name="Ohm R."/>
            <person name="Olson A."/>
            <person name="Spatafora J."/>
            <person name="Veneault-Fourrey C."/>
            <person name="Henrissat B."/>
            <person name="Grigoriev I."/>
            <person name="Martin F."/>
            <person name="Perotto S."/>
        </authorList>
    </citation>
    <scope>NUCLEOTIDE SEQUENCE [LARGE SCALE GENOMIC DNA]</scope>
    <source>
        <strain evidence="13 14">UAMH 7357</strain>
    </source>
</reference>
<proteinExistence type="inferred from homology"/>
<organism evidence="13 14">
    <name type="scientific">Hyaloscypha hepaticicola</name>
    <dbReference type="NCBI Taxonomy" id="2082293"/>
    <lineage>
        <taxon>Eukaryota</taxon>
        <taxon>Fungi</taxon>
        <taxon>Dikarya</taxon>
        <taxon>Ascomycota</taxon>
        <taxon>Pezizomycotina</taxon>
        <taxon>Leotiomycetes</taxon>
        <taxon>Helotiales</taxon>
        <taxon>Hyaloscyphaceae</taxon>
        <taxon>Hyaloscypha</taxon>
    </lineage>
</organism>
<evidence type="ECO:0000256" key="1">
    <source>
        <dbReference type="ARBA" id="ARBA00004477"/>
    </source>
</evidence>
<feature type="topological domain" description="Cytoplasmic" evidence="9">
    <location>
        <begin position="173"/>
        <end position="215"/>
    </location>
</feature>
<dbReference type="Gene3D" id="1.10.287.660">
    <property type="entry name" value="Helix hairpin bin"/>
    <property type="match status" value="1"/>
</dbReference>
<keyword evidence="6 9" id="KW-1133">Transmembrane helix</keyword>
<keyword evidence="3 9" id="KW-0813">Transport</keyword>
<evidence type="ECO:0000256" key="5">
    <source>
        <dbReference type="ARBA" id="ARBA00022824"/>
    </source>
</evidence>
<dbReference type="GO" id="GO:0043495">
    <property type="term" value="F:protein-membrane adaptor activity"/>
    <property type="evidence" value="ECO:0007669"/>
    <property type="project" value="TreeGrafter"/>
</dbReference>
<name>A0A2J6QLQ8_9HELO</name>
<evidence type="ECO:0000256" key="4">
    <source>
        <dbReference type="ARBA" id="ARBA00022692"/>
    </source>
</evidence>
<dbReference type="GO" id="GO:0043529">
    <property type="term" value="C:GET complex"/>
    <property type="evidence" value="ECO:0007669"/>
    <property type="project" value="InterPro"/>
</dbReference>
<dbReference type="Pfam" id="PF04420">
    <property type="entry name" value="CHD5"/>
    <property type="match status" value="1"/>
</dbReference>
<comment type="similarity">
    <text evidence="2 9">Belongs to the WRB/GET1 family.</text>
</comment>
<dbReference type="InterPro" id="IPR028945">
    <property type="entry name" value="Get1"/>
</dbReference>
<feature type="signal peptide" evidence="12">
    <location>
        <begin position="1"/>
        <end position="20"/>
    </location>
</feature>
<gene>
    <name evidence="9" type="primary">GET1</name>
    <name evidence="13" type="ORF">NA56DRAFT_684617</name>
</gene>
<evidence type="ECO:0000256" key="8">
    <source>
        <dbReference type="ARBA" id="ARBA00023136"/>
    </source>
</evidence>
<dbReference type="PANTHER" id="PTHR42650">
    <property type="entry name" value="TAIL-ANCHORED PROTEIN INSERTION RECEPTOR WRB"/>
    <property type="match status" value="1"/>
</dbReference>
<dbReference type="InterPro" id="IPR029012">
    <property type="entry name" value="Helix_hairpin_bin_sf"/>
</dbReference>
<feature type="chain" id="PRO_5014385267" evidence="12">
    <location>
        <begin position="21"/>
        <end position="215"/>
    </location>
</feature>
<comment type="caution">
    <text evidence="9">Lacks conserved residue(s) required for the propagation of feature annotation.</text>
</comment>
<dbReference type="FunFam" id="1.10.287.660:FF:000006">
    <property type="entry name" value="Protein GET1"/>
    <property type="match status" value="1"/>
</dbReference>
<protein>
    <submittedName>
        <fullName evidence="13">Uncharacterized protein</fullName>
    </submittedName>
</protein>
<comment type="subcellular location">
    <subcellularLocation>
        <location evidence="1">Endoplasmic reticulum membrane</location>
        <topology evidence="1">Multi-pass membrane protein</topology>
    </subcellularLocation>
</comment>
<keyword evidence="8 9" id="KW-0472">Membrane</keyword>
<accession>A0A2J6QLQ8</accession>
<dbReference type="HAMAP" id="MF_03113">
    <property type="entry name" value="Get1"/>
    <property type="match status" value="1"/>
</dbReference>
<dbReference type="EMBL" id="KZ613466">
    <property type="protein sequence ID" value="PMD27194.1"/>
    <property type="molecule type" value="Genomic_DNA"/>
</dbReference>
<feature type="region of interest" description="Disordered" evidence="10">
    <location>
        <begin position="191"/>
        <end position="215"/>
    </location>
</feature>
<feature type="transmembrane region" description="Helical" evidence="11">
    <location>
        <begin position="160"/>
        <end position="186"/>
    </location>
</feature>
<dbReference type="OrthoDB" id="69461at2759"/>
<evidence type="ECO:0000256" key="9">
    <source>
        <dbReference type="HAMAP-Rule" id="MF_03113"/>
    </source>
</evidence>
<evidence type="ECO:0000256" key="10">
    <source>
        <dbReference type="SAM" id="MobiDB-lite"/>
    </source>
</evidence>
<keyword evidence="4 9" id="KW-0812">Transmembrane</keyword>